<evidence type="ECO:0000313" key="2">
    <source>
        <dbReference type="EMBL" id="KAF4460377.1"/>
    </source>
</evidence>
<feature type="region of interest" description="Disordered" evidence="1">
    <location>
        <begin position="142"/>
        <end position="166"/>
    </location>
</feature>
<sequence length="378" mass="41818">MADNPPPGRLRRLLNTILRRRRRPNASPYKRRSPSLPRPVVSDTQTAPTTFAENESVHSVPHSVTPDTETAPVPFAENESVHSDASAVSRALPIGEHSFMASSGRPASLDRFDTVGLTGREDTEEVDIEQMDANLLRLMTTEGPENSDSKCDEVNSERGEVQVRRDQEPDFRMKQTTSERFRVLLSVNGQLVPGYHAGTVARLGRGLRPGLQVYVCITAGQFSQPALHIQLFIRQGRQVDLFLDIIIPLATILDTVTVTDVSVDDQAALATLHAFQPMDLSGLMHRAGTEEFARELANADLLTPAAAIACVSPTVRQMRVNINWSQVFLIESAAFKKDLKYQPAVIRDIVQGLHDLLSADEVAALQLWFLPEISFETH</sequence>
<gene>
    <name evidence="2" type="ORF">FALBO_12847</name>
</gene>
<dbReference type="OrthoDB" id="5099051at2759"/>
<dbReference type="Proteomes" id="UP000554235">
    <property type="component" value="Unassembled WGS sequence"/>
</dbReference>
<organism evidence="2 3">
    <name type="scientific">Fusarium albosuccineum</name>
    <dbReference type="NCBI Taxonomy" id="1237068"/>
    <lineage>
        <taxon>Eukaryota</taxon>
        <taxon>Fungi</taxon>
        <taxon>Dikarya</taxon>
        <taxon>Ascomycota</taxon>
        <taxon>Pezizomycotina</taxon>
        <taxon>Sordariomycetes</taxon>
        <taxon>Hypocreomycetidae</taxon>
        <taxon>Hypocreales</taxon>
        <taxon>Nectriaceae</taxon>
        <taxon>Fusarium</taxon>
        <taxon>Fusarium decemcellulare species complex</taxon>
    </lineage>
</organism>
<feature type="compositionally biased region" description="Polar residues" evidence="1">
    <location>
        <begin position="42"/>
        <end position="53"/>
    </location>
</feature>
<comment type="caution">
    <text evidence="2">The sequence shown here is derived from an EMBL/GenBank/DDBJ whole genome shotgun (WGS) entry which is preliminary data.</text>
</comment>
<proteinExistence type="predicted"/>
<dbReference type="AlphaFoldDB" id="A0A8H4L2D4"/>
<protein>
    <submittedName>
        <fullName evidence="2">Uncharacterized protein</fullName>
    </submittedName>
</protein>
<evidence type="ECO:0000313" key="3">
    <source>
        <dbReference type="Proteomes" id="UP000554235"/>
    </source>
</evidence>
<feature type="region of interest" description="Disordered" evidence="1">
    <location>
        <begin position="16"/>
        <end position="72"/>
    </location>
</feature>
<keyword evidence="3" id="KW-1185">Reference proteome</keyword>
<evidence type="ECO:0000256" key="1">
    <source>
        <dbReference type="SAM" id="MobiDB-lite"/>
    </source>
</evidence>
<feature type="compositionally biased region" description="Basic and acidic residues" evidence="1">
    <location>
        <begin position="147"/>
        <end position="166"/>
    </location>
</feature>
<feature type="compositionally biased region" description="Basic residues" evidence="1">
    <location>
        <begin position="18"/>
        <end position="33"/>
    </location>
</feature>
<accession>A0A8H4L2D4</accession>
<name>A0A8H4L2D4_9HYPO</name>
<dbReference type="EMBL" id="JAADYS010001956">
    <property type="protein sequence ID" value="KAF4460377.1"/>
    <property type="molecule type" value="Genomic_DNA"/>
</dbReference>
<reference evidence="2 3" key="1">
    <citation type="submission" date="2020-01" db="EMBL/GenBank/DDBJ databases">
        <title>Identification and distribution of gene clusters putatively required for synthesis of sphingolipid metabolism inhibitors in phylogenetically diverse species of the filamentous fungus Fusarium.</title>
        <authorList>
            <person name="Kim H.-S."/>
            <person name="Busman M."/>
            <person name="Brown D.W."/>
            <person name="Divon H."/>
            <person name="Uhlig S."/>
            <person name="Proctor R.H."/>
        </authorList>
    </citation>
    <scope>NUCLEOTIDE SEQUENCE [LARGE SCALE GENOMIC DNA]</scope>
    <source>
        <strain evidence="2 3">NRRL 20459</strain>
    </source>
</reference>